<dbReference type="PROSITE" id="PS00463">
    <property type="entry name" value="ZN2_CY6_FUNGAL_1"/>
    <property type="match status" value="1"/>
</dbReference>
<dbReference type="Pfam" id="PF00172">
    <property type="entry name" value="Zn_clus"/>
    <property type="match status" value="1"/>
</dbReference>
<dbReference type="RefSeq" id="XP_069197686.1">
    <property type="nucleotide sequence ID" value="XM_069345484.1"/>
</dbReference>
<reference evidence="7 8" key="1">
    <citation type="submission" date="2024-07" db="EMBL/GenBank/DDBJ databases">
        <title>Draft sequence of the Neodothiora populina.</title>
        <authorList>
            <person name="Drown D.D."/>
            <person name="Schuette U.S."/>
            <person name="Buechlein A.B."/>
            <person name="Rusch D.R."/>
            <person name="Winton L.W."/>
            <person name="Adams G.A."/>
        </authorList>
    </citation>
    <scope>NUCLEOTIDE SEQUENCE [LARGE SCALE GENOMIC DNA]</scope>
    <source>
        <strain evidence="7 8">CPC 39397</strain>
    </source>
</reference>
<proteinExistence type="predicted"/>
<keyword evidence="4" id="KW-0539">Nucleus</keyword>
<dbReference type="PANTHER" id="PTHR47424">
    <property type="entry name" value="REGULATORY PROTEIN GAL4"/>
    <property type="match status" value="1"/>
</dbReference>
<keyword evidence="1" id="KW-0479">Metal-binding</keyword>
<feature type="compositionally biased region" description="Polar residues" evidence="5">
    <location>
        <begin position="77"/>
        <end position="94"/>
    </location>
</feature>
<evidence type="ECO:0000256" key="4">
    <source>
        <dbReference type="ARBA" id="ARBA00023242"/>
    </source>
</evidence>
<dbReference type="PANTHER" id="PTHR47424:SF6">
    <property type="entry name" value="PROLINE UTILIZATION TRANS-ACTIVATOR"/>
    <property type="match status" value="1"/>
</dbReference>
<dbReference type="CDD" id="cd00067">
    <property type="entry name" value="GAL4"/>
    <property type="match status" value="1"/>
</dbReference>
<dbReference type="GeneID" id="95979368"/>
<evidence type="ECO:0000313" key="8">
    <source>
        <dbReference type="Proteomes" id="UP001562354"/>
    </source>
</evidence>
<evidence type="ECO:0000313" key="7">
    <source>
        <dbReference type="EMBL" id="KAL1301410.1"/>
    </source>
</evidence>
<dbReference type="EMBL" id="JBFMKM010000013">
    <property type="protein sequence ID" value="KAL1301410.1"/>
    <property type="molecule type" value="Genomic_DNA"/>
</dbReference>
<feature type="domain" description="Zn(2)-C6 fungal-type" evidence="6">
    <location>
        <begin position="20"/>
        <end position="50"/>
    </location>
</feature>
<evidence type="ECO:0000259" key="6">
    <source>
        <dbReference type="PROSITE" id="PS50048"/>
    </source>
</evidence>
<dbReference type="CDD" id="cd12148">
    <property type="entry name" value="fungal_TF_MHR"/>
    <property type="match status" value="1"/>
</dbReference>
<name>A0ABR3P5F4_9PEZI</name>
<dbReference type="InterPro" id="IPR036864">
    <property type="entry name" value="Zn2-C6_fun-type_DNA-bd_sf"/>
</dbReference>
<sequence length="671" mass="75193">MSSIASRRSSGTNSRSQPLACLRCRQKRSFCSKDRPTCLACREKALECIYPEGRKVTVLASYLHDLELRLKRYEAASKSTSAGSTQDQDTSCPRETSEDNIEDKDLEVNPLMEDFATLIVSSSGKPQYLGNSSSTILGRRLRDMIGIVNLDNQAFDIDRESATYNHAALRPRRSPVTRSIRLPPLLIAKRLFSAQFTYIGTIFAFVQPDLFEKQLNQAYRGPPSVDDRDACLSYCQVLLVLAFGQLYSVNQWTNFEGPPGFEYFTHALEFLPDIHEEGSVLFVGVLALVGYFMQNLNRRDAAFLYVGNALRMAISLALHQEVSTPGLDESMKEFRRRVWWSVYSLDRILCVKSGLPVTIQDEDIGVLPPMRLPRESPHCAAVVLSHYTQLSRILGQIMNMIYRKTPKSGSTLMNAVQDIMAALLRWRGTLPKELYFDPAKLSVSRESVSTFLHYYQCINMTVRPLLFHVVQKRLQGGPEDRLQDWRQDMSPTTVKVIETCIDGARDTITMMTIAARKDLVATYGYMDGEHAFSAAVVLVMVCLAFPGTAEDFAAMDAALDLLGVMSERGNAHIAARYQLLIHMRSLMQRPNGGAGAGHIIQSTIEPLDSGSCEVPPLLIDDTALEKMLDDNVTADELDFWEEGYMNPDFDVNYDLSQWTQTAQETLGDAAI</sequence>
<dbReference type="InterPro" id="IPR051127">
    <property type="entry name" value="Fungal_SecMet_Regulators"/>
</dbReference>
<accession>A0ABR3P5F4</accession>
<dbReference type="PROSITE" id="PS50048">
    <property type="entry name" value="ZN2_CY6_FUNGAL_2"/>
    <property type="match status" value="1"/>
</dbReference>
<keyword evidence="3" id="KW-0804">Transcription</keyword>
<evidence type="ECO:0000256" key="5">
    <source>
        <dbReference type="SAM" id="MobiDB-lite"/>
    </source>
</evidence>
<dbReference type="InterPro" id="IPR001138">
    <property type="entry name" value="Zn2Cys6_DnaBD"/>
</dbReference>
<dbReference type="Proteomes" id="UP001562354">
    <property type="component" value="Unassembled WGS sequence"/>
</dbReference>
<keyword evidence="2" id="KW-0805">Transcription regulation</keyword>
<dbReference type="Pfam" id="PF04082">
    <property type="entry name" value="Fungal_trans"/>
    <property type="match status" value="1"/>
</dbReference>
<evidence type="ECO:0000256" key="2">
    <source>
        <dbReference type="ARBA" id="ARBA00023015"/>
    </source>
</evidence>
<dbReference type="SMART" id="SM00906">
    <property type="entry name" value="Fungal_trans"/>
    <property type="match status" value="1"/>
</dbReference>
<evidence type="ECO:0000256" key="3">
    <source>
        <dbReference type="ARBA" id="ARBA00023163"/>
    </source>
</evidence>
<protein>
    <recommendedName>
        <fullName evidence="6">Zn(2)-C6 fungal-type domain-containing protein</fullName>
    </recommendedName>
</protein>
<organism evidence="7 8">
    <name type="scientific">Neodothiora populina</name>
    <dbReference type="NCBI Taxonomy" id="2781224"/>
    <lineage>
        <taxon>Eukaryota</taxon>
        <taxon>Fungi</taxon>
        <taxon>Dikarya</taxon>
        <taxon>Ascomycota</taxon>
        <taxon>Pezizomycotina</taxon>
        <taxon>Dothideomycetes</taxon>
        <taxon>Dothideomycetidae</taxon>
        <taxon>Dothideales</taxon>
        <taxon>Dothioraceae</taxon>
        <taxon>Neodothiora</taxon>
    </lineage>
</organism>
<comment type="caution">
    <text evidence="7">The sequence shown here is derived from an EMBL/GenBank/DDBJ whole genome shotgun (WGS) entry which is preliminary data.</text>
</comment>
<feature type="region of interest" description="Disordered" evidence="5">
    <location>
        <begin position="77"/>
        <end position="103"/>
    </location>
</feature>
<dbReference type="InterPro" id="IPR007219">
    <property type="entry name" value="XnlR_reg_dom"/>
</dbReference>
<dbReference type="SUPFAM" id="SSF57701">
    <property type="entry name" value="Zn2/Cys6 DNA-binding domain"/>
    <property type="match status" value="1"/>
</dbReference>
<dbReference type="Gene3D" id="4.10.240.10">
    <property type="entry name" value="Zn(2)-C6 fungal-type DNA-binding domain"/>
    <property type="match status" value="1"/>
</dbReference>
<dbReference type="SMART" id="SM00066">
    <property type="entry name" value="GAL4"/>
    <property type="match status" value="1"/>
</dbReference>
<evidence type="ECO:0000256" key="1">
    <source>
        <dbReference type="ARBA" id="ARBA00022723"/>
    </source>
</evidence>
<keyword evidence="8" id="KW-1185">Reference proteome</keyword>
<gene>
    <name evidence="7" type="ORF">AAFC00_005669</name>
</gene>